<keyword evidence="6 10" id="KW-0720">Serine protease</keyword>
<keyword evidence="7" id="KW-1015">Disulfide bond</keyword>
<dbReference type="GO" id="GO:0042381">
    <property type="term" value="P:hemolymph coagulation"/>
    <property type="evidence" value="ECO:0007669"/>
    <property type="project" value="UniProtKB-KW"/>
</dbReference>
<evidence type="ECO:0000256" key="1">
    <source>
        <dbReference type="ARBA" id="ARBA00022659"/>
    </source>
</evidence>
<evidence type="ECO:0000256" key="3">
    <source>
        <dbReference type="ARBA" id="ARBA00022729"/>
    </source>
</evidence>
<dbReference type="Gene3D" id="2.40.10.10">
    <property type="entry name" value="Trypsin-like serine proteases"/>
    <property type="match status" value="2"/>
</dbReference>
<accession>A0A6A7FTX5</accession>
<evidence type="ECO:0000256" key="5">
    <source>
        <dbReference type="ARBA" id="ARBA00022820"/>
    </source>
</evidence>
<dbReference type="InterPro" id="IPR033116">
    <property type="entry name" value="TRYPSIN_SER"/>
</dbReference>
<organism evidence="12">
    <name type="scientific">Hirondellea gigas</name>
    <dbReference type="NCBI Taxonomy" id="1518452"/>
    <lineage>
        <taxon>Eukaryota</taxon>
        <taxon>Metazoa</taxon>
        <taxon>Ecdysozoa</taxon>
        <taxon>Arthropoda</taxon>
        <taxon>Crustacea</taxon>
        <taxon>Multicrustacea</taxon>
        <taxon>Malacostraca</taxon>
        <taxon>Eumalacostraca</taxon>
        <taxon>Peracarida</taxon>
        <taxon>Amphipoda</taxon>
        <taxon>Amphilochidea</taxon>
        <taxon>Lysianassida</taxon>
        <taxon>Lysianassidira</taxon>
        <taxon>Lysianassoidea</taxon>
        <taxon>Lysianassidae</taxon>
        <taxon>Hirondellea</taxon>
    </lineage>
</organism>
<dbReference type="InterPro" id="IPR018114">
    <property type="entry name" value="TRYPSIN_HIS"/>
</dbReference>
<dbReference type="PROSITE" id="PS00135">
    <property type="entry name" value="TRYPSIN_SER"/>
    <property type="match status" value="1"/>
</dbReference>
<dbReference type="InterPro" id="IPR001254">
    <property type="entry name" value="Trypsin_dom"/>
</dbReference>
<comment type="catalytic activity">
    <reaction evidence="8">
        <text>Selective cleavage of 103-Arg-|-Ser-104 and 124-Ile-|-Ile-125 bonds in Limulus clotting factor B to form activated factor B. Cleavage of -Pro-Arg-|-Xaa- bonds in synthetic substrates.</text>
        <dbReference type="EC" id="3.4.21.84"/>
    </reaction>
</comment>
<keyword evidence="5" id="KW-0353">Hemolymph clotting</keyword>
<evidence type="ECO:0000256" key="8">
    <source>
        <dbReference type="ARBA" id="ARBA00052079"/>
    </source>
</evidence>
<reference evidence="12" key="1">
    <citation type="submission" date="2017-11" db="EMBL/GenBank/DDBJ databases">
        <title>The sensing device of the deep-sea amphipod.</title>
        <authorList>
            <person name="Kobayashi H."/>
            <person name="Nagahama T."/>
            <person name="Arai W."/>
            <person name="Sasagawa Y."/>
            <person name="Umeda M."/>
            <person name="Hayashi T."/>
            <person name="Nikaido I."/>
            <person name="Watanabe H."/>
            <person name="Oguri K."/>
            <person name="Kitazato H."/>
            <person name="Fujioka K."/>
            <person name="Kido Y."/>
            <person name="Takami H."/>
        </authorList>
    </citation>
    <scope>NUCLEOTIDE SEQUENCE</scope>
    <source>
        <tissue evidence="12">Whole body</tissue>
    </source>
</reference>
<dbReference type="EMBL" id="IACT01002171">
    <property type="protein sequence ID" value="LAC21465.1"/>
    <property type="molecule type" value="mRNA"/>
</dbReference>
<keyword evidence="1" id="KW-0768">Sushi</keyword>
<dbReference type="PRINTS" id="PR00722">
    <property type="entry name" value="CHYMOTRYPSIN"/>
</dbReference>
<sequence length="325" mass="35040">MNMHSSESCQDSTMITNTAILVLACAVAYAAGNPAIGVEWRWPARHVTITPNVMSLPWKELAQTYVPKVRIPGYKKVENCGPVIENPARIVGGNEAVPHSYPWMAAIFIDNAWFCGGSIISEEWILTAAHCMDGAIIAEVVLGAQNIDKYEASQVTVYSTDFTVHENFNPYLITDDLALIHLSQPITFTPEIQPVCMPAYSTPGLVTGELVNPSGWGSTSDSDPYITDVLREVTVPVMSNQQCKLSYGPSVTENQVCVDTTGGMGICSGDSGGPLNHVENGISYIRGISSYGSSTGCETGYPNGFSRVSNYLDWIETNTGIAIDP</sequence>
<proteinExistence type="evidence at transcript level"/>
<dbReference type="EC" id="3.4.21.84" evidence="9"/>
<name>A0A6A7FTX5_9CRUS</name>
<dbReference type="Pfam" id="PF00089">
    <property type="entry name" value="Trypsin"/>
    <property type="match status" value="1"/>
</dbReference>
<dbReference type="PROSITE" id="PS00134">
    <property type="entry name" value="TRYPSIN_HIS"/>
    <property type="match status" value="1"/>
</dbReference>
<evidence type="ECO:0000256" key="7">
    <source>
        <dbReference type="ARBA" id="ARBA00023157"/>
    </source>
</evidence>
<evidence type="ECO:0000256" key="4">
    <source>
        <dbReference type="ARBA" id="ARBA00022801"/>
    </source>
</evidence>
<dbReference type="GO" id="GO:0004252">
    <property type="term" value="F:serine-type endopeptidase activity"/>
    <property type="evidence" value="ECO:0007669"/>
    <property type="project" value="InterPro"/>
</dbReference>
<dbReference type="GO" id="GO:0006508">
    <property type="term" value="P:proteolysis"/>
    <property type="evidence" value="ECO:0007669"/>
    <property type="project" value="UniProtKB-KW"/>
</dbReference>
<dbReference type="SUPFAM" id="SSF50494">
    <property type="entry name" value="Trypsin-like serine proteases"/>
    <property type="match status" value="1"/>
</dbReference>
<evidence type="ECO:0000259" key="11">
    <source>
        <dbReference type="PROSITE" id="PS50240"/>
    </source>
</evidence>
<protein>
    <recommendedName>
        <fullName evidence="9">limulus clotting factor C</fullName>
        <ecNumber evidence="9">3.4.21.84</ecNumber>
    </recommendedName>
</protein>
<keyword evidence="2 10" id="KW-0645">Protease</keyword>
<evidence type="ECO:0000256" key="6">
    <source>
        <dbReference type="ARBA" id="ARBA00022825"/>
    </source>
</evidence>
<feature type="domain" description="Peptidase S1" evidence="11">
    <location>
        <begin position="90"/>
        <end position="320"/>
    </location>
</feature>
<dbReference type="SMART" id="SM00020">
    <property type="entry name" value="Tryp_SPc"/>
    <property type="match status" value="1"/>
</dbReference>
<keyword evidence="12" id="KW-0812">Transmembrane</keyword>
<evidence type="ECO:0000313" key="12">
    <source>
        <dbReference type="EMBL" id="LAC21465.1"/>
    </source>
</evidence>
<keyword evidence="3" id="KW-0732">Signal</keyword>
<dbReference type="FunFam" id="2.40.10.10:FF:000120">
    <property type="entry name" value="Putative serine protease"/>
    <property type="match status" value="1"/>
</dbReference>
<dbReference type="InterPro" id="IPR009003">
    <property type="entry name" value="Peptidase_S1_PA"/>
</dbReference>
<dbReference type="InterPro" id="IPR001314">
    <property type="entry name" value="Peptidase_S1A"/>
</dbReference>
<dbReference type="PANTHER" id="PTHR24252:SF7">
    <property type="entry name" value="HYALIN"/>
    <property type="match status" value="1"/>
</dbReference>
<dbReference type="CDD" id="cd00190">
    <property type="entry name" value="Tryp_SPc"/>
    <property type="match status" value="1"/>
</dbReference>
<keyword evidence="12" id="KW-0472">Membrane</keyword>
<dbReference type="AlphaFoldDB" id="A0A6A7FTX5"/>
<evidence type="ECO:0000256" key="10">
    <source>
        <dbReference type="RuleBase" id="RU363034"/>
    </source>
</evidence>
<evidence type="ECO:0000256" key="2">
    <source>
        <dbReference type="ARBA" id="ARBA00022670"/>
    </source>
</evidence>
<evidence type="ECO:0000256" key="9">
    <source>
        <dbReference type="ARBA" id="ARBA00066707"/>
    </source>
</evidence>
<dbReference type="PANTHER" id="PTHR24252">
    <property type="entry name" value="ACROSIN-RELATED"/>
    <property type="match status" value="1"/>
</dbReference>
<dbReference type="InterPro" id="IPR043504">
    <property type="entry name" value="Peptidase_S1_PA_chymotrypsin"/>
</dbReference>
<keyword evidence="4 10" id="KW-0378">Hydrolase</keyword>
<dbReference type="PROSITE" id="PS50240">
    <property type="entry name" value="TRYPSIN_DOM"/>
    <property type="match status" value="1"/>
</dbReference>